<accession>A0A974Y455</accession>
<dbReference type="Proteomes" id="UP000671913">
    <property type="component" value="Chromosome"/>
</dbReference>
<evidence type="ECO:0000313" key="2">
    <source>
        <dbReference type="Proteomes" id="UP000671913"/>
    </source>
</evidence>
<dbReference type="KEGG" id="aaut:ACETAC_05950"/>
<reference evidence="1" key="1">
    <citation type="submission" date="2020-08" db="EMBL/GenBank/DDBJ databases">
        <title>Genomic insights into the carbon and energy metabolism of the first obligate autotrophic acetogenic bacterium Aceticella autotrophica gen. nov., sp. nov.</title>
        <authorList>
            <person name="Toshchakov S.V."/>
            <person name="Elcheninov A.G."/>
            <person name="Kublanov I.V."/>
            <person name="Frolov E.N."/>
            <person name="Lebedinsky A.V."/>
        </authorList>
    </citation>
    <scope>NUCLEOTIDE SEQUENCE</scope>
    <source>
        <strain evidence="1">3443-3Ac</strain>
    </source>
</reference>
<keyword evidence="2" id="KW-1185">Reference proteome</keyword>
<dbReference type="AlphaFoldDB" id="A0A974Y455"/>
<name>A0A974Y455_9THEO</name>
<gene>
    <name evidence="1" type="ORF">ACETAC_05950</name>
</gene>
<dbReference type="EMBL" id="CP060096">
    <property type="protein sequence ID" value="QSZ26467.1"/>
    <property type="molecule type" value="Genomic_DNA"/>
</dbReference>
<organism evidence="1 2">
    <name type="scientific">Aceticella autotrophica</name>
    <dbReference type="NCBI Taxonomy" id="2755338"/>
    <lineage>
        <taxon>Bacteria</taxon>
        <taxon>Bacillati</taxon>
        <taxon>Bacillota</taxon>
        <taxon>Clostridia</taxon>
        <taxon>Thermoanaerobacterales</taxon>
        <taxon>Thermoanaerobacteraceae</taxon>
        <taxon>Aceticella</taxon>
    </lineage>
</organism>
<proteinExistence type="predicted"/>
<protein>
    <submittedName>
        <fullName evidence="1">Uncharacterized protein</fullName>
    </submittedName>
</protein>
<evidence type="ECO:0000313" key="1">
    <source>
        <dbReference type="EMBL" id="QSZ26467.1"/>
    </source>
</evidence>
<dbReference type="RefSeq" id="WP_284679139.1">
    <property type="nucleotide sequence ID" value="NZ_CP060096.1"/>
</dbReference>
<sequence length="173" mass="20142">MFKSIKFLITTICILFIFLISTSVYADNWSTFLNGENENLIFTDPEDTGEGYITIPFVLTVSGCWNEYWSGNSNYAELVTLNHAAIIENIANSSLPVENLEPFMEYDDNITNSSWSIVYSYPWVLNSSDWMYYEGYNNPGTWYCLGNLKTTGEVYIYIPDSMELYKYVNYYFR</sequence>